<evidence type="ECO:0000256" key="1">
    <source>
        <dbReference type="SAM" id="SignalP"/>
    </source>
</evidence>
<dbReference type="Pfam" id="PF16335">
    <property type="entry name" value="GtaA_6_Hairpin"/>
    <property type="match status" value="1"/>
</dbReference>
<feature type="signal peptide" evidence="1">
    <location>
        <begin position="1"/>
        <end position="22"/>
    </location>
</feature>
<name>A0A167YRJ7_9HYPO</name>
<gene>
    <name evidence="4" type="ORF">SPI_01184</name>
</gene>
<accession>A0A167YRJ7</accession>
<evidence type="ECO:0008006" key="6">
    <source>
        <dbReference type="Google" id="ProtNLM"/>
    </source>
</evidence>
<organism evidence="4 5">
    <name type="scientific">Niveomyces insectorum RCEF 264</name>
    <dbReference type="NCBI Taxonomy" id="1081102"/>
    <lineage>
        <taxon>Eukaryota</taxon>
        <taxon>Fungi</taxon>
        <taxon>Dikarya</taxon>
        <taxon>Ascomycota</taxon>
        <taxon>Pezizomycotina</taxon>
        <taxon>Sordariomycetes</taxon>
        <taxon>Hypocreomycetidae</taxon>
        <taxon>Hypocreales</taxon>
        <taxon>Cordycipitaceae</taxon>
        <taxon>Niveomyces</taxon>
    </lineage>
</organism>
<dbReference type="PANTHER" id="PTHR31987:SF1">
    <property type="entry name" value="GLUTAMINASE A"/>
    <property type="match status" value="1"/>
</dbReference>
<dbReference type="EMBL" id="AZHD01000002">
    <property type="protein sequence ID" value="OAA66608.1"/>
    <property type="molecule type" value="Genomic_DNA"/>
</dbReference>
<dbReference type="Pfam" id="PF17168">
    <property type="entry name" value="DUF5127"/>
    <property type="match status" value="1"/>
</dbReference>
<dbReference type="InterPro" id="IPR032514">
    <property type="entry name" value="GtaA_central"/>
</dbReference>
<dbReference type="Proteomes" id="UP000076874">
    <property type="component" value="Unassembled WGS sequence"/>
</dbReference>
<sequence length="693" mass="75486">MGLRTILTAGIVVVCTAAMAAADSTFSPVRPPSIPLAVRSPYLSTWLDGDSGSILPGSWPHFWAGQITGWQGFIRVDNVTYNWMGAAPGPDPVTQTSFRYTSTKSIFTFDVAGKIALTATFLSPVNPDDLLRQSLQFAYLQLSVKSADGSPHNVQVYSDISGEWASSNNGQVINWDNGVNDGVAYHQYSLANPSVFTESGDMAEWGTWLFGTGANYSLTYRTGFSDVSTRTQFIDNGILDNKKDATFRAISDSWPVFAFSHQLGSVVSERDIFLVIGVAQDQVINFQGATPAPEALAALWTTEYNDPTDALSAFYFDWSTANTNANNLDAKIQNDAVQAGGQDYATLTTLAVRQVFGGLQVAHGSQQDYVFLKEISSDGDTQTVDVLFPAQPLFLYLNPSLLKLMLDPLFENQESGHYPNPWSIHDLGIFPNAIGYPGGNDEAMPVEECGNMIIMTLAYAQRTGDSAYLAQHWPLLEQWAQFLVNDSLIPDTQLSTDDFAGALANQTNLALKGIIGIRAMSEIAQRSGLTSAQKAAPTFLATAQDYITKWMGYGINANATPPHTSLSYDEPDSHGLLYNLYADRLLGVDLVPDSVYTMQSDFYPTVIQDFGVPLDSRHYWAKSDWQAFAAAIADSDTQSLMLGRLARFVEATQTNRPLTDLYDARTANFPSDGPSFAARPVVGGLFALLALPE</sequence>
<proteinExistence type="predicted"/>
<comment type="caution">
    <text evidence="4">The sequence shown here is derived from an EMBL/GenBank/DDBJ whole genome shotgun (WGS) entry which is preliminary data.</text>
</comment>
<dbReference type="InterPro" id="IPR052743">
    <property type="entry name" value="Glutaminase_GtaA"/>
</dbReference>
<evidence type="ECO:0000259" key="2">
    <source>
        <dbReference type="Pfam" id="PF16335"/>
    </source>
</evidence>
<feature type="domain" description="Glutaminase A N-terminal" evidence="3">
    <location>
        <begin position="103"/>
        <end position="335"/>
    </location>
</feature>
<dbReference type="AlphaFoldDB" id="A0A167YRJ7"/>
<dbReference type="OrthoDB" id="431715at2759"/>
<feature type="chain" id="PRO_5007894870" description="Glutaminase GtaA" evidence="1">
    <location>
        <begin position="23"/>
        <end position="693"/>
    </location>
</feature>
<reference evidence="4 5" key="1">
    <citation type="journal article" date="2016" name="Genome Biol. Evol.">
        <title>Divergent and convergent evolution of fungal pathogenicity.</title>
        <authorList>
            <person name="Shang Y."/>
            <person name="Xiao G."/>
            <person name="Zheng P."/>
            <person name="Cen K."/>
            <person name="Zhan S."/>
            <person name="Wang C."/>
        </authorList>
    </citation>
    <scope>NUCLEOTIDE SEQUENCE [LARGE SCALE GENOMIC DNA]</scope>
    <source>
        <strain evidence="4 5">RCEF 264</strain>
    </source>
</reference>
<dbReference type="InterPro" id="IPR008928">
    <property type="entry name" value="6-hairpin_glycosidase_sf"/>
</dbReference>
<dbReference type="SUPFAM" id="SSF48208">
    <property type="entry name" value="Six-hairpin glycosidases"/>
    <property type="match status" value="1"/>
</dbReference>
<protein>
    <recommendedName>
        <fullName evidence="6">Glutaminase GtaA</fullName>
    </recommendedName>
</protein>
<evidence type="ECO:0000313" key="5">
    <source>
        <dbReference type="Proteomes" id="UP000076874"/>
    </source>
</evidence>
<evidence type="ECO:0000313" key="4">
    <source>
        <dbReference type="EMBL" id="OAA66608.1"/>
    </source>
</evidence>
<keyword evidence="1" id="KW-0732">Signal</keyword>
<dbReference type="PANTHER" id="PTHR31987">
    <property type="entry name" value="GLUTAMINASE A-RELATED"/>
    <property type="match status" value="1"/>
</dbReference>
<dbReference type="GO" id="GO:0005975">
    <property type="term" value="P:carbohydrate metabolic process"/>
    <property type="evidence" value="ECO:0007669"/>
    <property type="project" value="InterPro"/>
</dbReference>
<dbReference type="STRING" id="1081102.A0A167YRJ7"/>
<feature type="domain" description="Glutaminase A central" evidence="2">
    <location>
        <begin position="341"/>
        <end position="689"/>
    </location>
</feature>
<evidence type="ECO:0000259" key="3">
    <source>
        <dbReference type="Pfam" id="PF17168"/>
    </source>
</evidence>
<dbReference type="InterPro" id="IPR033433">
    <property type="entry name" value="GtaA_N"/>
</dbReference>
<keyword evidence="5" id="KW-1185">Reference proteome</keyword>